<feature type="region of interest" description="Disordered" evidence="1">
    <location>
        <begin position="1339"/>
        <end position="1358"/>
    </location>
</feature>
<dbReference type="InterPro" id="IPR026906">
    <property type="entry name" value="LRR_5"/>
</dbReference>
<dbReference type="InterPro" id="IPR027417">
    <property type="entry name" value="P-loop_NTPase"/>
</dbReference>
<sequence length="1511" mass="173808">MHVQTETVDGLKTLLYNGSKFWNVNRKEKESWKCIIILEGVEVIPHDAFVGCINVRKVIFADSVKRIEYCAFDGCLRLIYIKFSVKLEYVGKWAFRNCKSITSMFIPRKCKQLDRCAFIGCTNLLVFNIPNGVLLGEEVVADTKLADVSPVQKEKINSWLKNRHVGDHYALHRLCCSEDPDFTNNKSLMTQEKCRIQDDCELTALHYLIANHSASVEVIGQLIQTGGRTLLLKEDSKGKNMLQHAIDNRNSPIVIKMLVQKGGKEILTGVESRKYKGLIKATILIQDYKRKLRTSPDSTDINPLPREILDLQPAFKDIEEIMRMSSVPRSHYKVFKDYCSQTKELELANLIETQEKVPLFRSTLTIVGRGRDGKTSTIDSLNMIPFNRLCRSTKGTSRSEVEVIEDCGVGISEVCVGSTNLTSTAFLKVERDCHSSSRAAAKHILTKEVNRESFLFSENIDDADLNNHLDSSKSKDKKSFISKVLTIPKLHKKKKKHRNMKPFSILRKNMEEMDLKEENENEEDLVTDIRPMKDDASVRFTIFDNGGQEKFRCIQNLILSRNGVYIVVFNIINLIGDNITLREESLEHIQYWLSSIMLHACKEDSDESTDPSIRYPPVIMIGTHYDKVLELEGDCDQLLRNVNKMLKNVIATAQSEKLFCDGRKFLYNEEQGISFWPVDNCDPKDPNIVKLRKLILESTMLDKGFDVKELVPISVLQAMDKLTEISEEQQILPLVSEDTEEVSVVSVMKQCGVLKDLRQHEMDDVEICKLILRRYHSIGHFLYFHQLPSLEEFCILDPQWLLNMITYIVRDFRYHWFLRDKYAIKLNDGQSWKRLKNDGLLDIPLLHQLWVGGDQYFDFLRSLLIEIGIFGKVGTTYTVPIVCTKPSAQNIQVSKDRVKDYLDEGHLFVEITLPNHSFLLVPFYCALTNVLVSASENQPTFLSSGCNLCFGKVYKYSLILDSVAKKISILIPTRDAMDEAMKNELASLISSSHHYVNEMIYTGRLQLNFKFSETEDAIPCPSYIEEVEAPNRTGTFRNQSKVSSGTQNKEEPMTTFDACWETMIQKRWIRNQYNDFVTLFKQDMNRKKSEHIAKSIIKADTDVTIYTLLNWFYEDKDELDELLKELGIEHRTDRRKVVSILSNLEKPEKSEPYLIARIDEEEFEEEQNIIRYKLLSSNYKGYFCVENDLSDVHIHLDKNETFKVLHFGLHKSTLEASDFNILLKENTSTSNIQCFVFNSCKSEEILKLAKEHLHNHNLIYWDSKVDDHAALRFSEEFYGRLCSRREKASKFEEIFEQTKEAMEAHDFVFEDPANRKDGVGILKFWNGRTSMDLEYADQTTSSKVEKEPSVSQQYDKKKRKLNDIEASEKYEISRTPERGDKKDYNCKQPYFCNSSKTINWCSQKNYTSKSNIYCSNCKVGFCEKVRTGCGGKSCFDHHLQTTTAIEVGVCRMENGVNEFKNGSAPRKSEFSVIGGHQCYPILVDEVNMILDGISDGRNDYLETAAQLTGTF</sequence>
<dbReference type="SUPFAM" id="SSF52540">
    <property type="entry name" value="P-loop containing nucleoside triphosphate hydrolases"/>
    <property type="match status" value="1"/>
</dbReference>
<evidence type="ECO:0000313" key="2">
    <source>
        <dbReference type="EMBL" id="GFH47484.1"/>
    </source>
</evidence>
<dbReference type="Proteomes" id="UP001054902">
    <property type="component" value="Unassembled WGS sequence"/>
</dbReference>
<dbReference type="Gene3D" id="1.25.40.20">
    <property type="entry name" value="Ankyrin repeat-containing domain"/>
    <property type="match status" value="1"/>
</dbReference>
<dbReference type="InterPro" id="IPR036770">
    <property type="entry name" value="Ankyrin_rpt-contain_sf"/>
</dbReference>
<organism evidence="2 3">
    <name type="scientific">Chaetoceros tenuissimus</name>
    <dbReference type="NCBI Taxonomy" id="426638"/>
    <lineage>
        <taxon>Eukaryota</taxon>
        <taxon>Sar</taxon>
        <taxon>Stramenopiles</taxon>
        <taxon>Ochrophyta</taxon>
        <taxon>Bacillariophyta</taxon>
        <taxon>Coscinodiscophyceae</taxon>
        <taxon>Chaetocerotophycidae</taxon>
        <taxon>Chaetocerotales</taxon>
        <taxon>Chaetocerotaceae</taxon>
        <taxon>Chaetoceros</taxon>
    </lineage>
</organism>
<dbReference type="SUPFAM" id="SSF52058">
    <property type="entry name" value="L domain-like"/>
    <property type="match status" value="1"/>
</dbReference>
<evidence type="ECO:0000313" key="3">
    <source>
        <dbReference type="Proteomes" id="UP001054902"/>
    </source>
</evidence>
<name>A0AAD3CKS5_9STRA</name>
<dbReference type="Pfam" id="PF13306">
    <property type="entry name" value="LRR_5"/>
    <property type="match status" value="1"/>
</dbReference>
<dbReference type="EMBL" id="BLLK01000023">
    <property type="protein sequence ID" value="GFH47484.1"/>
    <property type="molecule type" value="Genomic_DNA"/>
</dbReference>
<comment type="caution">
    <text evidence="2">The sequence shown here is derived from an EMBL/GenBank/DDBJ whole genome shotgun (WGS) entry which is preliminary data.</text>
</comment>
<dbReference type="Gene3D" id="3.80.10.10">
    <property type="entry name" value="Ribonuclease Inhibitor"/>
    <property type="match status" value="1"/>
</dbReference>
<protein>
    <submittedName>
        <fullName evidence="2">Uncharacterized protein</fullName>
    </submittedName>
</protein>
<keyword evidence="3" id="KW-1185">Reference proteome</keyword>
<proteinExistence type="predicted"/>
<reference evidence="2 3" key="1">
    <citation type="journal article" date="2021" name="Sci. Rep.">
        <title>The genome of the diatom Chaetoceros tenuissimus carries an ancient integrated fragment of an extant virus.</title>
        <authorList>
            <person name="Hongo Y."/>
            <person name="Kimura K."/>
            <person name="Takaki Y."/>
            <person name="Yoshida Y."/>
            <person name="Baba S."/>
            <person name="Kobayashi G."/>
            <person name="Nagasaki K."/>
            <person name="Hano T."/>
            <person name="Tomaru Y."/>
        </authorList>
    </citation>
    <scope>NUCLEOTIDE SEQUENCE [LARGE SCALE GENOMIC DNA]</scope>
    <source>
        <strain evidence="2 3">NIES-3715</strain>
    </source>
</reference>
<dbReference type="Gene3D" id="3.40.50.300">
    <property type="entry name" value="P-loop containing nucleotide triphosphate hydrolases"/>
    <property type="match status" value="1"/>
</dbReference>
<evidence type="ECO:0000256" key="1">
    <source>
        <dbReference type="SAM" id="MobiDB-lite"/>
    </source>
</evidence>
<accession>A0AAD3CKS5</accession>
<dbReference type="InterPro" id="IPR032675">
    <property type="entry name" value="LRR_dom_sf"/>
</dbReference>
<gene>
    <name evidence="2" type="ORF">CTEN210_03959</name>
</gene>